<proteinExistence type="predicted"/>
<dbReference type="Pfam" id="PF04195">
    <property type="entry name" value="Transposase_28"/>
    <property type="match status" value="1"/>
</dbReference>
<protein>
    <recommendedName>
        <fullName evidence="1">Transposase (putative) gypsy type domain-containing protein</fullName>
    </recommendedName>
</protein>
<keyword evidence="3" id="KW-1185">Reference proteome</keyword>
<dbReference type="PANTHER" id="PTHR31099:SF49">
    <property type="entry name" value="MYOSIN HEAVY CHAIN-LIKE PROTEIN"/>
    <property type="match status" value="1"/>
</dbReference>
<feature type="domain" description="Transposase (putative) gypsy type" evidence="1">
    <location>
        <begin position="67"/>
        <end position="127"/>
    </location>
</feature>
<dbReference type="AlphaFoldDB" id="A0A9K3HRX0"/>
<accession>A0A9K3HRX0</accession>
<sequence>MSTIELHQDSSEEMSAVIPPLKWSKETFDGLVQNFKFPDSWGATYPEEGQTAAQAPAGYITLFWDYFTEGNFGLPVTRFFLDILAYYKFHISQLHPIKKVRIRHLEFFCLSMYIEPTVNRFRVFYQLHCSQGFYSFAQCSSAKKILCTLQNIFTSGNRNFSSSKPA</sequence>
<evidence type="ECO:0000259" key="1">
    <source>
        <dbReference type="Pfam" id="PF04195"/>
    </source>
</evidence>
<gene>
    <name evidence="2" type="ORF">HanXRQr2_Chr11g0504681</name>
</gene>
<dbReference type="Gramene" id="mRNA:HanXRQr2_Chr11g0504681">
    <property type="protein sequence ID" value="CDS:HanXRQr2_Chr11g0504681.1"/>
    <property type="gene ID" value="HanXRQr2_Chr11g0504681"/>
</dbReference>
<reference evidence="2" key="1">
    <citation type="journal article" date="2017" name="Nature">
        <title>The sunflower genome provides insights into oil metabolism, flowering and Asterid evolution.</title>
        <authorList>
            <person name="Badouin H."/>
            <person name="Gouzy J."/>
            <person name="Grassa C.J."/>
            <person name="Murat F."/>
            <person name="Staton S.E."/>
            <person name="Cottret L."/>
            <person name="Lelandais-Briere C."/>
            <person name="Owens G.L."/>
            <person name="Carrere S."/>
            <person name="Mayjonade B."/>
            <person name="Legrand L."/>
            <person name="Gill N."/>
            <person name="Kane N.C."/>
            <person name="Bowers J.E."/>
            <person name="Hubner S."/>
            <person name="Bellec A."/>
            <person name="Berard A."/>
            <person name="Berges H."/>
            <person name="Blanchet N."/>
            <person name="Boniface M.C."/>
            <person name="Brunel D."/>
            <person name="Catrice O."/>
            <person name="Chaidir N."/>
            <person name="Claudel C."/>
            <person name="Donnadieu C."/>
            <person name="Faraut T."/>
            <person name="Fievet G."/>
            <person name="Helmstetter N."/>
            <person name="King M."/>
            <person name="Knapp S.J."/>
            <person name="Lai Z."/>
            <person name="Le Paslier M.C."/>
            <person name="Lippi Y."/>
            <person name="Lorenzon L."/>
            <person name="Mandel J.R."/>
            <person name="Marage G."/>
            <person name="Marchand G."/>
            <person name="Marquand E."/>
            <person name="Bret-Mestries E."/>
            <person name="Morien E."/>
            <person name="Nambeesan S."/>
            <person name="Nguyen T."/>
            <person name="Pegot-Espagnet P."/>
            <person name="Pouilly N."/>
            <person name="Raftis F."/>
            <person name="Sallet E."/>
            <person name="Schiex T."/>
            <person name="Thomas J."/>
            <person name="Vandecasteele C."/>
            <person name="Vares D."/>
            <person name="Vear F."/>
            <person name="Vautrin S."/>
            <person name="Crespi M."/>
            <person name="Mangin B."/>
            <person name="Burke J.M."/>
            <person name="Salse J."/>
            <person name="Munos S."/>
            <person name="Vincourt P."/>
            <person name="Rieseberg L.H."/>
            <person name="Langlade N.B."/>
        </authorList>
    </citation>
    <scope>NUCLEOTIDE SEQUENCE</scope>
    <source>
        <tissue evidence="2">Leaves</tissue>
    </source>
</reference>
<dbReference type="PANTHER" id="PTHR31099">
    <property type="entry name" value="OS06G0165300 PROTEIN"/>
    <property type="match status" value="1"/>
</dbReference>
<dbReference type="EMBL" id="MNCJ02000326">
    <property type="protein sequence ID" value="KAF5783160.1"/>
    <property type="molecule type" value="Genomic_DNA"/>
</dbReference>
<dbReference type="Proteomes" id="UP000215914">
    <property type="component" value="Unassembled WGS sequence"/>
</dbReference>
<evidence type="ECO:0000313" key="2">
    <source>
        <dbReference type="EMBL" id="KAF5783160.1"/>
    </source>
</evidence>
<dbReference type="InterPro" id="IPR007321">
    <property type="entry name" value="Transposase_28"/>
</dbReference>
<evidence type="ECO:0000313" key="3">
    <source>
        <dbReference type="Proteomes" id="UP000215914"/>
    </source>
</evidence>
<reference evidence="2" key="2">
    <citation type="submission" date="2020-06" db="EMBL/GenBank/DDBJ databases">
        <title>Helianthus annuus Genome sequencing and assembly Release 2.</title>
        <authorList>
            <person name="Gouzy J."/>
            <person name="Langlade N."/>
            <person name="Munos S."/>
        </authorList>
    </citation>
    <scope>NUCLEOTIDE SEQUENCE</scope>
    <source>
        <tissue evidence="2">Leaves</tissue>
    </source>
</reference>
<organism evidence="2 3">
    <name type="scientific">Helianthus annuus</name>
    <name type="common">Common sunflower</name>
    <dbReference type="NCBI Taxonomy" id="4232"/>
    <lineage>
        <taxon>Eukaryota</taxon>
        <taxon>Viridiplantae</taxon>
        <taxon>Streptophyta</taxon>
        <taxon>Embryophyta</taxon>
        <taxon>Tracheophyta</taxon>
        <taxon>Spermatophyta</taxon>
        <taxon>Magnoliopsida</taxon>
        <taxon>eudicotyledons</taxon>
        <taxon>Gunneridae</taxon>
        <taxon>Pentapetalae</taxon>
        <taxon>asterids</taxon>
        <taxon>campanulids</taxon>
        <taxon>Asterales</taxon>
        <taxon>Asteraceae</taxon>
        <taxon>Asteroideae</taxon>
        <taxon>Heliantheae alliance</taxon>
        <taxon>Heliantheae</taxon>
        <taxon>Helianthus</taxon>
    </lineage>
</organism>
<name>A0A9K3HRX0_HELAN</name>
<comment type="caution">
    <text evidence="2">The sequence shown here is derived from an EMBL/GenBank/DDBJ whole genome shotgun (WGS) entry which is preliminary data.</text>
</comment>